<sequence>MISKTRQERSSMNWCSISNTTLDLQTGLRQKHSSSGEVNGRDDIQMWSRTYTLYNACDTAIGLELEEAFFANVGRKGRDVGSY</sequence>
<dbReference type="Proteomes" id="UP001209878">
    <property type="component" value="Unassembled WGS sequence"/>
</dbReference>
<dbReference type="EMBL" id="JAODUO010000169">
    <property type="protein sequence ID" value="KAK2187341.1"/>
    <property type="molecule type" value="Genomic_DNA"/>
</dbReference>
<accession>A0AAD9UFE7</accession>
<organism evidence="1 2">
    <name type="scientific">Ridgeia piscesae</name>
    <name type="common">Tubeworm</name>
    <dbReference type="NCBI Taxonomy" id="27915"/>
    <lineage>
        <taxon>Eukaryota</taxon>
        <taxon>Metazoa</taxon>
        <taxon>Spiralia</taxon>
        <taxon>Lophotrochozoa</taxon>
        <taxon>Annelida</taxon>
        <taxon>Polychaeta</taxon>
        <taxon>Sedentaria</taxon>
        <taxon>Canalipalpata</taxon>
        <taxon>Sabellida</taxon>
        <taxon>Siboglinidae</taxon>
        <taxon>Ridgeia</taxon>
    </lineage>
</organism>
<evidence type="ECO:0000313" key="1">
    <source>
        <dbReference type="EMBL" id="KAK2187341.1"/>
    </source>
</evidence>
<proteinExistence type="predicted"/>
<name>A0AAD9UFE7_RIDPI</name>
<evidence type="ECO:0000313" key="2">
    <source>
        <dbReference type="Proteomes" id="UP001209878"/>
    </source>
</evidence>
<protein>
    <submittedName>
        <fullName evidence="1">Uncharacterized protein</fullName>
    </submittedName>
</protein>
<keyword evidence="2" id="KW-1185">Reference proteome</keyword>
<reference evidence="1" key="1">
    <citation type="journal article" date="2023" name="Mol. Biol. Evol.">
        <title>Third-Generation Sequencing Reveals the Adaptive Role of the Epigenome in Three Deep-Sea Polychaetes.</title>
        <authorList>
            <person name="Perez M."/>
            <person name="Aroh O."/>
            <person name="Sun Y."/>
            <person name="Lan Y."/>
            <person name="Juniper S.K."/>
            <person name="Young C.R."/>
            <person name="Angers B."/>
            <person name="Qian P.Y."/>
        </authorList>
    </citation>
    <scope>NUCLEOTIDE SEQUENCE</scope>
    <source>
        <strain evidence="1">R07B-5</strain>
    </source>
</reference>
<dbReference type="AlphaFoldDB" id="A0AAD9UFE7"/>
<gene>
    <name evidence="1" type="ORF">NP493_169g04025</name>
</gene>
<comment type="caution">
    <text evidence="1">The sequence shown here is derived from an EMBL/GenBank/DDBJ whole genome shotgun (WGS) entry which is preliminary data.</text>
</comment>